<keyword evidence="1" id="KW-1133">Transmembrane helix</keyword>
<dbReference type="STRING" id="229203.SAMN05444338_11389"/>
<sequence length="58" mass="6693">MIFSSIKNLKTIYLYLLSVLCFVLANLIRDENIIIYYVLLVLGLGLFIIGITKKRNTK</sequence>
<dbReference type="AlphaFoldDB" id="A0A1H3DTL0"/>
<feature type="transmembrane region" description="Helical" evidence="1">
    <location>
        <begin position="34"/>
        <end position="52"/>
    </location>
</feature>
<feature type="transmembrane region" description="Helical" evidence="1">
    <location>
        <begin position="12"/>
        <end position="28"/>
    </location>
</feature>
<evidence type="ECO:0000313" key="3">
    <source>
        <dbReference type="Proteomes" id="UP000198569"/>
    </source>
</evidence>
<gene>
    <name evidence="2" type="ORF">SAMN05444338_11389</name>
</gene>
<evidence type="ECO:0000256" key="1">
    <source>
        <dbReference type="SAM" id="Phobius"/>
    </source>
</evidence>
<dbReference type="EMBL" id="FNMV01000013">
    <property type="protein sequence ID" value="SDX69014.1"/>
    <property type="molecule type" value="Genomic_DNA"/>
</dbReference>
<dbReference type="Proteomes" id="UP000198569">
    <property type="component" value="Unassembled WGS sequence"/>
</dbReference>
<evidence type="ECO:0000313" key="2">
    <source>
        <dbReference type="EMBL" id="SDX69014.1"/>
    </source>
</evidence>
<name>A0A1H3DTL0_9FLAO</name>
<keyword evidence="3" id="KW-1185">Reference proteome</keyword>
<reference evidence="3" key="1">
    <citation type="submission" date="2016-10" db="EMBL/GenBank/DDBJ databases">
        <authorList>
            <person name="Varghese N."/>
            <person name="Submissions S."/>
        </authorList>
    </citation>
    <scope>NUCLEOTIDE SEQUENCE [LARGE SCALE GENOMIC DNA]</scope>
    <source>
        <strain evidence="3">DSM 15718</strain>
    </source>
</reference>
<keyword evidence="1" id="KW-0812">Transmembrane</keyword>
<protein>
    <submittedName>
        <fullName evidence="2">Uncharacterized protein</fullName>
    </submittedName>
</protein>
<proteinExistence type="predicted"/>
<organism evidence="2 3">
    <name type="scientific">Flavobacterium degerlachei</name>
    <dbReference type="NCBI Taxonomy" id="229203"/>
    <lineage>
        <taxon>Bacteria</taxon>
        <taxon>Pseudomonadati</taxon>
        <taxon>Bacteroidota</taxon>
        <taxon>Flavobacteriia</taxon>
        <taxon>Flavobacteriales</taxon>
        <taxon>Flavobacteriaceae</taxon>
        <taxon>Flavobacterium</taxon>
    </lineage>
</organism>
<accession>A0A1H3DTL0</accession>
<keyword evidence="1" id="KW-0472">Membrane</keyword>